<dbReference type="Proteomes" id="UP000788426">
    <property type="component" value="Unassembled WGS sequence"/>
</dbReference>
<feature type="domain" description="Pyrroline-5-carboxylate reductase catalytic N-terminal" evidence="1">
    <location>
        <begin position="3"/>
        <end position="86"/>
    </location>
</feature>
<dbReference type="Pfam" id="PF10728">
    <property type="entry name" value="DUF2520"/>
    <property type="match status" value="1"/>
</dbReference>
<proteinExistence type="predicted"/>
<dbReference type="RefSeq" id="WP_219478782.1">
    <property type="nucleotide sequence ID" value="NZ_JAHXCT010000001.1"/>
</dbReference>
<evidence type="ECO:0000313" key="3">
    <source>
        <dbReference type="EMBL" id="MBW4768165.1"/>
    </source>
</evidence>
<dbReference type="EMBL" id="JAHXCT010000001">
    <property type="protein sequence ID" value="MBW4768165.1"/>
    <property type="molecule type" value="Genomic_DNA"/>
</dbReference>
<keyword evidence="4" id="KW-1185">Reference proteome</keyword>
<dbReference type="PANTHER" id="PTHR40459">
    <property type="entry name" value="CONSERVED HYPOTHETICAL ALANINE AND LEUCINE RICH PROTEIN"/>
    <property type="match status" value="1"/>
</dbReference>
<dbReference type="InterPro" id="IPR028939">
    <property type="entry name" value="P5C_Rdtase_cat_N"/>
</dbReference>
<feature type="domain" description="DUF2520" evidence="2">
    <location>
        <begin position="126"/>
        <end position="250"/>
    </location>
</feature>
<sequence length="262" mass="29557">MDITIIGAGKLATNLGVELKEKGFHIKEVFSRTEHSANRLAELLNCSKTTSFEQINKDSDLYIIALKDDAFLEVLPKICNERKDAIFLHTSGSLLMSSFVPYANRYGVLYPMQTFSIDKLLSFSDIPIFIDANNEDTLNTIKSIATSISKKVYHLDDTDRKYLHIGAIFACNFSNYCYSVAQEILENRSIPFEVILPLIDETAKKVHKMSAIEAQTGPAARKDTKVIESHIQLLESNKALQSLYKEMSSQIINKLEQHNDND</sequence>
<protein>
    <submittedName>
        <fullName evidence="3">DUF2520 domain-containing protein</fullName>
    </submittedName>
</protein>
<dbReference type="Pfam" id="PF03807">
    <property type="entry name" value="F420_oxidored"/>
    <property type="match status" value="1"/>
</dbReference>
<evidence type="ECO:0000259" key="1">
    <source>
        <dbReference type="Pfam" id="PF03807"/>
    </source>
</evidence>
<gene>
    <name evidence="3" type="ORF">KZO38_00065</name>
</gene>
<evidence type="ECO:0000259" key="2">
    <source>
        <dbReference type="Pfam" id="PF10728"/>
    </source>
</evidence>
<accession>A0ABS6Y9E6</accession>
<dbReference type="InterPro" id="IPR018931">
    <property type="entry name" value="DUF2520"/>
</dbReference>
<organism evidence="3 4">
    <name type="scientific">Hoylesella nanceiensis</name>
    <dbReference type="NCBI Taxonomy" id="425941"/>
    <lineage>
        <taxon>Bacteria</taxon>
        <taxon>Pseudomonadati</taxon>
        <taxon>Bacteroidota</taxon>
        <taxon>Bacteroidia</taxon>
        <taxon>Bacteroidales</taxon>
        <taxon>Prevotellaceae</taxon>
        <taxon>Hoylesella</taxon>
    </lineage>
</organism>
<evidence type="ECO:0000313" key="4">
    <source>
        <dbReference type="Proteomes" id="UP000788426"/>
    </source>
</evidence>
<reference evidence="3 4" key="1">
    <citation type="submission" date="2021-07" db="EMBL/GenBank/DDBJ databases">
        <title>Genomic diversity and antimicrobial resistance of Prevotella spp. isolated from chronic lung disease airways.</title>
        <authorList>
            <person name="Webb K.A."/>
            <person name="Olagoke O.S."/>
            <person name="Baird T."/>
            <person name="Neill J."/>
            <person name="Pham A."/>
            <person name="Wells T.J."/>
            <person name="Ramsay K.A."/>
            <person name="Bell S.C."/>
            <person name="Sarovich D.S."/>
            <person name="Price E.P."/>
        </authorList>
    </citation>
    <scope>NUCLEOTIDE SEQUENCE [LARGE SCALE GENOMIC DNA]</scope>
    <source>
        <strain evidence="3 4">SCHI0011.S.12</strain>
    </source>
</reference>
<dbReference type="PANTHER" id="PTHR40459:SF1">
    <property type="entry name" value="CONSERVED HYPOTHETICAL ALANINE AND LEUCINE RICH PROTEIN"/>
    <property type="match status" value="1"/>
</dbReference>
<name>A0ABS6Y9E6_9BACT</name>
<comment type="caution">
    <text evidence="3">The sequence shown here is derived from an EMBL/GenBank/DDBJ whole genome shotgun (WGS) entry which is preliminary data.</text>
</comment>